<keyword evidence="6" id="KW-0378">Hydrolase</keyword>
<dbReference type="PROSITE" id="PS50994">
    <property type="entry name" value="INTEGRASE"/>
    <property type="match status" value="1"/>
</dbReference>
<keyword evidence="11" id="KW-0808">Transferase</keyword>
<reference evidence="16" key="1">
    <citation type="submission" date="2021-03" db="EMBL/GenBank/DDBJ databases">
        <title>Draft genome sequence of rust myrtle Austropuccinia psidii MF-1, a brazilian biotype.</title>
        <authorList>
            <person name="Quecine M.C."/>
            <person name="Pachon D.M.R."/>
            <person name="Bonatelli M.L."/>
            <person name="Correr F.H."/>
            <person name="Franceschini L.M."/>
            <person name="Leite T.F."/>
            <person name="Margarido G.R.A."/>
            <person name="Almeida C.A."/>
            <person name="Ferrarezi J.A."/>
            <person name="Labate C.A."/>
        </authorList>
    </citation>
    <scope>NUCLEOTIDE SEQUENCE</scope>
    <source>
        <strain evidence="16">MF-1</strain>
    </source>
</reference>
<evidence type="ECO:0000256" key="14">
    <source>
        <dbReference type="ARBA" id="ARBA00049244"/>
    </source>
</evidence>
<evidence type="ECO:0000256" key="4">
    <source>
        <dbReference type="ARBA" id="ARBA00022723"/>
    </source>
</evidence>
<dbReference type="PANTHER" id="PTHR42648">
    <property type="entry name" value="TRANSPOSASE, PUTATIVE-RELATED"/>
    <property type="match status" value="1"/>
</dbReference>
<dbReference type="PANTHER" id="PTHR42648:SF11">
    <property type="entry name" value="TRANSPOSON TY4-P GAG-POL POLYPROTEIN"/>
    <property type="match status" value="1"/>
</dbReference>
<evidence type="ECO:0000313" key="17">
    <source>
        <dbReference type="Proteomes" id="UP000765509"/>
    </source>
</evidence>
<accession>A0A9Q3EPV2</accession>
<dbReference type="OrthoDB" id="413361at2759"/>
<dbReference type="InterPro" id="IPR039537">
    <property type="entry name" value="Retrotran_Ty1/copia-like"/>
</dbReference>
<dbReference type="GO" id="GO:0032196">
    <property type="term" value="P:transposition"/>
    <property type="evidence" value="ECO:0007669"/>
    <property type="project" value="UniProtKB-KW"/>
</dbReference>
<name>A0A9Q3EPV2_9BASI</name>
<gene>
    <name evidence="16" type="ORF">O181_065558</name>
</gene>
<organism evidence="16 17">
    <name type="scientific">Austropuccinia psidii MF-1</name>
    <dbReference type="NCBI Taxonomy" id="1389203"/>
    <lineage>
        <taxon>Eukaryota</taxon>
        <taxon>Fungi</taxon>
        <taxon>Dikarya</taxon>
        <taxon>Basidiomycota</taxon>
        <taxon>Pucciniomycotina</taxon>
        <taxon>Pucciniomycetes</taxon>
        <taxon>Pucciniales</taxon>
        <taxon>Sphaerophragmiaceae</taxon>
        <taxon>Austropuccinia</taxon>
    </lineage>
</organism>
<dbReference type="GO" id="GO:0016787">
    <property type="term" value="F:hydrolase activity"/>
    <property type="evidence" value="ECO:0007669"/>
    <property type="project" value="UniProtKB-KW"/>
</dbReference>
<evidence type="ECO:0000256" key="8">
    <source>
        <dbReference type="ARBA" id="ARBA00022884"/>
    </source>
</evidence>
<evidence type="ECO:0000256" key="11">
    <source>
        <dbReference type="ARBA" id="ARBA00022932"/>
    </source>
</evidence>
<evidence type="ECO:0000256" key="6">
    <source>
        <dbReference type="ARBA" id="ARBA00022801"/>
    </source>
</evidence>
<dbReference type="InterPro" id="IPR012337">
    <property type="entry name" value="RNaseH-like_sf"/>
</dbReference>
<evidence type="ECO:0000256" key="13">
    <source>
        <dbReference type="ARBA" id="ARBA00048173"/>
    </source>
</evidence>
<comment type="catalytic activity">
    <reaction evidence="13">
        <text>DNA(n) + a 2'-deoxyribonucleoside 5'-triphosphate = DNA(n+1) + diphosphate</text>
        <dbReference type="Rhea" id="RHEA:22508"/>
        <dbReference type="Rhea" id="RHEA-COMP:17339"/>
        <dbReference type="Rhea" id="RHEA-COMP:17340"/>
        <dbReference type="ChEBI" id="CHEBI:33019"/>
        <dbReference type="ChEBI" id="CHEBI:61560"/>
        <dbReference type="ChEBI" id="CHEBI:173112"/>
        <dbReference type="EC" id="2.7.7.49"/>
    </reaction>
</comment>
<evidence type="ECO:0000313" key="16">
    <source>
        <dbReference type="EMBL" id="MBW0525843.1"/>
    </source>
</evidence>
<comment type="catalytic activity">
    <reaction evidence="14">
        <text>DNA(n) + a 2'-deoxyribonucleoside 5'-triphosphate = DNA(n+1) + diphosphate</text>
        <dbReference type="Rhea" id="RHEA:22508"/>
        <dbReference type="Rhea" id="RHEA-COMP:17339"/>
        <dbReference type="Rhea" id="RHEA-COMP:17340"/>
        <dbReference type="ChEBI" id="CHEBI:33019"/>
        <dbReference type="ChEBI" id="CHEBI:61560"/>
        <dbReference type="ChEBI" id="CHEBI:173112"/>
        <dbReference type="EC" id="2.7.7.7"/>
    </reaction>
</comment>
<evidence type="ECO:0000256" key="3">
    <source>
        <dbReference type="ARBA" id="ARBA00022722"/>
    </source>
</evidence>
<dbReference type="Proteomes" id="UP000765509">
    <property type="component" value="Unassembled WGS sequence"/>
</dbReference>
<dbReference type="EMBL" id="AVOT02032113">
    <property type="protein sequence ID" value="MBW0525843.1"/>
    <property type="molecule type" value="Genomic_DNA"/>
</dbReference>
<dbReference type="InterPro" id="IPR001584">
    <property type="entry name" value="Integrase_cat-core"/>
</dbReference>
<evidence type="ECO:0000256" key="7">
    <source>
        <dbReference type="ARBA" id="ARBA00022842"/>
    </source>
</evidence>
<keyword evidence="5" id="KW-0255">Endonuclease</keyword>
<dbReference type="SUPFAM" id="SSF53098">
    <property type="entry name" value="Ribonuclease H-like"/>
    <property type="match status" value="1"/>
</dbReference>
<evidence type="ECO:0000256" key="5">
    <source>
        <dbReference type="ARBA" id="ARBA00022759"/>
    </source>
</evidence>
<dbReference type="GO" id="GO:0003964">
    <property type="term" value="F:RNA-directed DNA polymerase activity"/>
    <property type="evidence" value="ECO:0007669"/>
    <property type="project" value="UniProtKB-KW"/>
</dbReference>
<dbReference type="Gene3D" id="3.30.420.10">
    <property type="entry name" value="Ribonuclease H-like superfamily/Ribonuclease H"/>
    <property type="match status" value="1"/>
</dbReference>
<dbReference type="GO" id="GO:0005634">
    <property type="term" value="C:nucleus"/>
    <property type="evidence" value="ECO:0007669"/>
    <property type="project" value="UniProtKB-ARBA"/>
</dbReference>
<keyword evidence="7" id="KW-0460">Magnesium</keyword>
<dbReference type="GO" id="GO:0004519">
    <property type="term" value="F:endonuclease activity"/>
    <property type="evidence" value="ECO:0007669"/>
    <property type="project" value="UniProtKB-KW"/>
</dbReference>
<evidence type="ECO:0000256" key="10">
    <source>
        <dbReference type="ARBA" id="ARBA00022918"/>
    </source>
</evidence>
<proteinExistence type="predicted"/>
<keyword evidence="9" id="KW-0229">DNA integration</keyword>
<dbReference type="Pfam" id="PF25597">
    <property type="entry name" value="SH3_retrovirus"/>
    <property type="match status" value="1"/>
</dbReference>
<dbReference type="GO" id="GO:0015074">
    <property type="term" value="P:DNA integration"/>
    <property type="evidence" value="ECO:0007669"/>
    <property type="project" value="UniProtKB-KW"/>
</dbReference>
<keyword evidence="1" id="KW-0815">Transposition</keyword>
<protein>
    <recommendedName>
        <fullName evidence="15">Integrase catalytic domain-containing protein</fullName>
    </recommendedName>
</protein>
<evidence type="ECO:0000259" key="15">
    <source>
        <dbReference type="PROSITE" id="PS50994"/>
    </source>
</evidence>
<dbReference type="InterPro" id="IPR036397">
    <property type="entry name" value="RNaseH_sf"/>
</dbReference>
<evidence type="ECO:0000256" key="9">
    <source>
        <dbReference type="ARBA" id="ARBA00022908"/>
    </source>
</evidence>
<keyword evidence="4" id="KW-0479">Metal-binding</keyword>
<dbReference type="AlphaFoldDB" id="A0A9Q3EPV2"/>
<keyword evidence="2" id="KW-0548">Nucleotidyltransferase</keyword>
<dbReference type="GO" id="GO:0003723">
    <property type="term" value="F:RNA binding"/>
    <property type="evidence" value="ECO:0007669"/>
    <property type="project" value="UniProtKB-KW"/>
</dbReference>
<keyword evidence="17" id="KW-1185">Reference proteome</keyword>
<keyword evidence="11" id="KW-0239">DNA-directed DNA polymerase</keyword>
<keyword evidence="8" id="KW-0694">RNA-binding</keyword>
<feature type="domain" description="Integrase catalytic" evidence="15">
    <location>
        <begin position="1"/>
        <end position="157"/>
    </location>
</feature>
<evidence type="ECO:0000256" key="1">
    <source>
        <dbReference type="ARBA" id="ARBA00022578"/>
    </source>
</evidence>
<keyword evidence="12" id="KW-0233">DNA recombination</keyword>
<evidence type="ECO:0000256" key="12">
    <source>
        <dbReference type="ARBA" id="ARBA00023172"/>
    </source>
</evidence>
<dbReference type="InterPro" id="IPR057670">
    <property type="entry name" value="SH3_retrovirus"/>
</dbReference>
<dbReference type="GO" id="GO:0006310">
    <property type="term" value="P:DNA recombination"/>
    <property type="evidence" value="ECO:0007669"/>
    <property type="project" value="UniProtKB-KW"/>
</dbReference>
<dbReference type="GO" id="GO:0046872">
    <property type="term" value="F:metal ion binding"/>
    <property type="evidence" value="ECO:0007669"/>
    <property type="project" value="UniProtKB-KW"/>
</dbReference>
<dbReference type="GO" id="GO:0003887">
    <property type="term" value="F:DNA-directed DNA polymerase activity"/>
    <property type="evidence" value="ECO:0007669"/>
    <property type="project" value="UniProtKB-KW"/>
</dbReference>
<sequence>MDIVGPINPPSMSGKQYFLTIVDQVLSLKIIKFMQKKSDVFEQFQLTKNAMENSQDKKLKKLISDRGGEFLNNNFKKLLDGCGFINIMDSPETPRHNRFAERANCTIIKKACCLLEKSNLPAQFWAYSVNTVVFLSNLMQTAMRDGWSPNSLWTNSPARLSKLKTFGCRAIVYNIGQHIRRELDPPGQPGIFIGYENNNTEYCILRLTNLKVSITQHATFNKNIFPSIPQYNTDKTHFITELNN</sequence>
<evidence type="ECO:0000256" key="2">
    <source>
        <dbReference type="ARBA" id="ARBA00022695"/>
    </source>
</evidence>
<comment type="caution">
    <text evidence="16">The sequence shown here is derived from an EMBL/GenBank/DDBJ whole genome shotgun (WGS) entry which is preliminary data.</text>
</comment>
<keyword evidence="10" id="KW-0695">RNA-directed DNA polymerase</keyword>
<keyword evidence="3" id="KW-0540">Nuclease</keyword>